<organism evidence="5 6">
    <name type="scientific">Pararge aegeria aegeria</name>
    <dbReference type="NCBI Taxonomy" id="348720"/>
    <lineage>
        <taxon>Eukaryota</taxon>
        <taxon>Metazoa</taxon>
        <taxon>Ecdysozoa</taxon>
        <taxon>Arthropoda</taxon>
        <taxon>Hexapoda</taxon>
        <taxon>Insecta</taxon>
        <taxon>Pterygota</taxon>
        <taxon>Neoptera</taxon>
        <taxon>Endopterygota</taxon>
        <taxon>Lepidoptera</taxon>
        <taxon>Glossata</taxon>
        <taxon>Ditrysia</taxon>
        <taxon>Papilionoidea</taxon>
        <taxon>Nymphalidae</taxon>
        <taxon>Satyrinae</taxon>
        <taxon>Satyrini</taxon>
        <taxon>Parargina</taxon>
        <taxon>Pararge</taxon>
    </lineage>
</organism>
<dbReference type="GO" id="GO:0005975">
    <property type="term" value="P:carbohydrate metabolic process"/>
    <property type="evidence" value="ECO:0007669"/>
    <property type="project" value="InterPro"/>
</dbReference>
<sequence length="89" mass="9935">ALLQISWGIDQSFPAHFIFGAATSAYQVEGGWNADGKGETVWDKYLHEHPGKAANNATGDVSADSYHKWREDVMAAARMKLQFYRSVLF</sequence>
<protein>
    <submittedName>
        <fullName evidence="5">Jg18678 protein</fullName>
    </submittedName>
</protein>
<keyword evidence="3" id="KW-0326">Glycosidase</keyword>
<dbReference type="AlphaFoldDB" id="A0A8S4R349"/>
<accession>A0A8S4R349</accession>
<keyword evidence="2" id="KW-0378">Hydrolase</keyword>
<reference evidence="5" key="1">
    <citation type="submission" date="2022-03" db="EMBL/GenBank/DDBJ databases">
        <authorList>
            <person name="Lindestad O."/>
        </authorList>
    </citation>
    <scope>NUCLEOTIDE SEQUENCE</scope>
</reference>
<evidence type="ECO:0000313" key="6">
    <source>
        <dbReference type="Proteomes" id="UP000838756"/>
    </source>
</evidence>
<dbReference type="InterPro" id="IPR017853">
    <property type="entry name" value="GH"/>
</dbReference>
<dbReference type="InterPro" id="IPR033132">
    <property type="entry name" value="GH_1_N_CS"/>
</dbReference>
<feature type="non-terminal residue" evidence="5">
    <location>
        <position position="1"/>
    </location>
</feature>
<gene>
    <name evidence="5" type="primary">jg18678</name>
    <name evidence="5" type="ORF">PAEG_LOCUS7856</name>
</gene>
<evidence type="ECO:0000256" key="3">
    <source>
        <dbReference type="ARBA" id="ARBA00023295"/>
    </source>
</evidence>
<dbReference type="PANTHER" id="PTHR10353:SF36">
    <property type="entry name" value="LP05116P"/>
    <property type="match status" value="1"/>
</dbReference>
<dbReference type="OrthoDB" id="65569at2759"/>
<dbReference type="EMBL" id="CAKXAJ010022895">
    <property type="protein sequence ID" value="CAH2227327.1"/>
    <property type="molecule type" value="Genomic_DNA"/>
</dbReference>
<dbReference type="Gene3D" id="3.20.20.80">
    <property type="entry name" value="Glycosidases"/>
    <property type="match status" value="1"/>
</dbReference>
<evidence type="ECO:0000313" key="5">
    <source>
        <dbReference type="EMBL" id="CAH2227327.1"/>
    </source>
</evidence>
<dbReference type="PANTHER" id="PTHR10353">
    <property type="entry name" value="GLYCOSYL HYDROLASE"/>
    <property type="match status" value="1"/>
</dbReference>
<dbReference type="PROSITE" id="PS00653">
    <property type="entry name" value="GLYCOSYL_HYDROL_F1_2"/>
    <property type="match status" value="1"/>
</dbReference>
<dbReference type="InterPro" id="IPR001360">
    <property type="entry name" value="Glyco_hydro_1"/>
</dbReference>
<dbReference type="GO" id="GO:0008422">
    <property type="term" value="F:beta-glucosidase activity"/>
    <property type="evidence" value="ECO:0007669"/>
    <property type="project" value="TreeGrafter"/>
</dbReference>
<evidence type="ECO:0000256" key="4">
    <source>
        <dbReference type="RuleBase" id="RU003690"/>
    </source>
</evidence>
<keyword evidence="6" id="KW-1185">Reference proteome</keyword>
<proteinExistence type="inferred from homology"/>
<dbReference type="Proteomes" id="UP000838756">
    <property type="component" value="Unassembled WGS sequence"/>
</dbReference>
<evidence type="ECO:0000256" key="1">
    <source>
        <dbReference type="ARBA" id="ARBA00010838"/>
    </source>
</evidence>
<name>A0A8S4R349_9NEOP</name>
<comment type="caution">
    <text evidence="5">The sequence shown here is derived from an EMBL/GenBank/DDBJ whole genome shotgun (WGS) entry which is preliminary data.</text>
</comment>
<comment type="similarity">
    <text evidence="1 4">Belongs to the glycosyl hydrolase 1 family.</text>
</comment>
<dbReference type="SUPFAM" id="SSF51445">
    <property type="entry name" value="(Trans)glycosidases"/>
    <property type="match status" value="1"/>
</dbReference>
<dbReference type="Pfam" id="PF00232">
    <property type="entry name" value="Glyco_hydro_1"/>
    <property type="match status" value="1"/>
</dbReference>
<evidence type="ECO:0000256" key="2">
    <source>
        <dbReference type="ARBA" id="ARBA00022801"/>
    </source>
</evidence>